<dbReference type="AlphaFoldDB" id="A0A316ALG9"/>
<evidence type="ECO:0000313" key="2">
    <source>
        <dbReference type="Proteomes" id="UP000245880"/>
    </source>
</evidence>
<protein>
    <submittedName>
        <fullName evidence="1">Uncharacterized protein</fullName>
    </submittedName>
</protein>
<keyword evidence="2" id="KW-1185">Reference proteome</keyword>
<dbReference type="Proteomes" id="UP000245880">
    <property type="component" value="Unassembled WGS sequence"/>
</dbReference>
<dbReference type="OrthoDB" id="2361182at2"/>
<name>A0A316ALG9_9BACT</name>
<dbReference type="EMBL" id="QGDT01000003">
    <property type="protein sequence ID" value="PWJ58645.1"/>
    <property type="molecule type" value="Genomic_DNA"/>
</dbReference>
<organism evidence="1 2">
    <name type="scientific">Dyadobacter jejuensis</name>
    <dbReference type="NCBI Taxonomy" id="1082580"/>
    <lineage>
        <taxon>Bacteria</taxon>
        <taxon>Pseudomonadati</taxon>
        <taxon>Bacteroidota</taxon>
        <taxon>Cytophagia</taxon>
        <taxon>Cytophagales</taxon>
        <taxon>Spirosomataceae</taxon>
        <taxon>Dyadobacter</taxon>
    </lineage>
</organism>
<dbReference type="Pfam" id="PF19654">
    <property type="entry name" value="DUF6157"/>
    <property type="match status" value="1"/>
</dbReference>
<comment type="caution">
    <text evidence="1">The sequence shown here is derived from an EMBL/GenBank/DDBJ whole genome shotgun (WGS) entry which is preliminary data.</text>
</comment>
<sequence>MKTNSTNYYDTFLEVAEDTKATCGLQPPTKVGKTSVAEIQYELISQHPYGYTSDEVVFMTHTLRSEGMGEESEQEKDLYFSKGRPCLRTSPLTKTYGFGIHYNSEGKMALYGVETPEYAQFVADQGLAKVKAMRTKRG</sequence>
<evidence type="ECO:0000313" key="1">
    <source>
        <dbReference type="EMBL" id="PWJ58645.1"/>
    </source>
</evidence>
<dbReference type="RefSeq" id="WP_109673998.1">
    <property type="nucleotide sequence ID" value="NZ_QGDT01000003.1"/>
</dbReference>
<proteinExistence type="predicted"/>
<accession>A0A316ALG9</accession>
<reference evidence="1 2" key="1">
    <citation type="submission" date="2018-03" db="EMBL/GenBank/DDBJ databases">
        <title>Genomic Encyclopedia of Archaeal and Bacterial Type Strains, Phase II (KMG-II): from individual species to whole genera.</title>
        <authorList>
            <person name="Goeker M."/>
        </authorList>
    </citation>
    <scope>NUCLEOTIDE SEQUENCE [LARGE SCALE GENOMIC DNA]</scope>
    <source>
        <strain evidence="1 2">DSM 100346</strain>
    </source>
</reference>
<dbReference type="InterPro" id="IPR046155">
    <property type="entry name" value="DUF6157"/>
</dbReference>
<gene>
    <name evidence="1" type="ORF">CLV98_10310</name>
</gene>